<dbReference type="EMBL" id="RXIL01000045">
    <property type="protein sequence ID" value="RZN71176.1"/>
    <property type="molecule type" value="Genomic_DNA"/>
</dbReference>
<gene>
    <name evidence="1" type="primary">rpo4</name>
    <name evidence="1" type="synonym">rpoF</name>
    <name evidence="2" type="ORF">EF807_02495</name>
</gene>
<reference evidence="2 3" key="1">
    <citation type="journal article" date="2019" name="Nat. Microbiol.">
        <title>Wide diversity of methane and short-chain alkane metabolisms in uncultured archaea.</title>
        <authorList>
            <person name="Borrel G."/>
            <person name="Adam P.S."/>
            <person name="McKay L.J."/>
            <person name="Chen L.X."/>
            <person name="Sierra-Garcia I.N."/>
            <person name="Sieber C.M."/>
            <person name="Letourneur Q."/>
            <person name="Ghozlane A."/>
            <person name="Andersen G.L."/>
            <person name="Li W.J."/>
            <person name="Hallam S.J."/>
            <person name="Muyzer G."/>
            <person name="de Oliveira V.M."/>
            <person name="Inskeep W.P."/>
            <person name="Banfield J.F."/>
            <person name="Gribaldo S."/>
        </authorList>
    </citation>
    <scope>NUCLEOTIDE SEQUENCE [LARGE SCALE GENOMIC DNA]</scope>
    <source>
        <strain evidence="2">NM1b</strain>
    </source>
</reference>
<evidence type="ECO:0000313" key="3">
    <source>
        <dbReference type="Proteomes" id="UP000320766"/>
    </source>
</evidence>
<sequence length="118" mass="13676">MVKVKEVLDTCYLTNVEAQEILGTIAEENKDKELFYEQKRAIDHARKFNKLGVESAKALIEELLKLEKMNRSVAVVIANILPRARDELRSIYAKERFTLSEKEMDEILDIVARYKDTS</sequence>
<dbReference type="InterPro" id="IPR010997">
    <property type="entry name" value="HRDC-like_sf"/>
</dbReference>
<accession>A0A520KXR8</accession>
<dbReference type="AlphaFoldDB" id="A0A520KXR8"/>
<dbReference type="Pfam" id="PF03874">
    <property type="entry name" value="RNA_pol_Rpb4"/>
    <property type="match status" value="1"/>
</dbReference>
<dbReference type="InterPro" id="IPR044876">
    <property type="entry name" value="HRDC_dom_sf"/>
</dbReference>
<comment type="subunit">
    <text evidence="1">Part of the RNA polymerase complex. Forms a stalk with Rpo7 that extends from the main structure.</text>
</comment>
<keyword evidence="1 2" id="KW-0808">Transferase</keyword>
<dbReference type="InterPro" id="IPR010924">
    <property type="entry name" value="Rpo4"/>
</dbReference>
<proteinExistence type="inferred from homology"/>
<dbReference type="GO" id="GO:0006352">
    <property type="term" value="P:DNA-templated transcription initiation"/>
    <property type="evidence" value="ECO:0007669"/>
    <property type="project" value="InterPro"/>
</dbReference>
<dbReference type="EC" id="2.7.7.6" evidence="1"/>
<comment type="function">
    <text evidence="1">DNA-dependent RNA polymerase (RNAP) catalyzes the transcription of DNA into RNA using the four ribonucleoside triphosphates as substrates. This subunit is less well bound than the others.</text>
</comment>
<dbReference type="GO" id="GO:0005737">
    <property type="term" value="C:cytoplasm"/>
    <property type="evidence" value="ECO:0007669"/>
    <property type="project" value="UniProtKB-SubCell"/>
</dbReference>
<dbReference type="PANTHER" id="PTHR39646">
    <property type="entry name" value="RNA POLYMERASE RPB4"/>
    <property type="match status" value="1"/>
</dbReference>
<dbReference type="GO" id="GO:0000428">
    <property type="term" value="C:DNA-directed RNA polymerase complex"/>
    <property type="evidence" value="ECO:0007669"/>
    <property type="project" value="UniProtKB-KW"/>
</dbReference>
<name>A0A520KXR8_9EURY</name>
<dbReference type="InterPro" id="IPR005574">
    <property type="entry name" value="Rpb4/RPC9"/>
</dbReference>
<dbReference type="Gene3D" id="1.10.150.80">
    <property type="entry name" value="HRDC domain"/>
    <property type="match status" value="1"/>
</dbReference>
<keyword evidence="1" id="KW-0804">Transcription</keyword>
<dbReference type="Proteomes" id="UP000320766">
    <property type="component" value="Unassembled WGS sequence"/>
</dbReference>
<comment type="caution">
    <text evidence="2">The sequence shown here is derived from an EMBL/GenBank/DDBJ whole genome shotgun (WGS) entry which is preliminary data.</text>
</comment>
<keyword evidence="1" id="KW-0240">DNA-directed RNA polymerase</keyword>
<comment type="catalytic activity">
    <reaction evidence="1">
        <text>RNA(n) + a ribonucleoside 5'-triphosphate = RNA(n+1) + diphosphate</text>
        <dbReference type="Rhea" id="RHEA:21248"/>
        <dbReference type="Rhea" id="RHEA-COMP:14527"/>
        <dbReference type="Rhea" id="RHEA-COMP:17342"/>
        <dbReference type="ChEBI" id="CHEBI:33019"/>
        <dbReference type="ChEBI" id="CHEBI:61557"/>
        <dbReference type="ChEBI" id="CHEBI:140395"/>
        <dbReference type="EC" id="2.7.7.6"/>
    </reaction>
</comment>
<dbReference type="PIRSF" id="PIRSF005053">
    <property type="entry name" value="RNA_pol_F_arch"/>
    <property type="match status" value="1"/>
</dbReference>
<dbReference type="GO" id="GO:0000166">
    <property type="term" value="F:nucleotide binding"/>
    <property type="evidence" value="ECO:0007669"/>
    <property type="project" value="InterPro"/>
</dbReference>
<dbReference type="SUPFAM" id="SSF47819">
    <property type="entry name" value="HRDC-like"/>
    <property type="match status" value="1"/>
</dbReference>
<dbReference type="PANTHER" id="PTHR39646:SF1">
    <property type="entry name" value="DNA-DIRECTED RNA POLYMERASE SUBUNIT RPO4"/>
    <property type="match status" value="1"/>
</dbReference>
<dbReference type="HAMAP" id="MF_00864">
    <property type="entry name" value="RNApol_arch_Rpo4"/>
    <property type="match status" value="1"/>
</dbReference>
<protein>
    <recommendedName>
        <fullName evidence="1">DNA-directed RNA polymerase subunit Rpo4</fullName>
        <ecNumber evidence="1">2.7.7.6</ecNumber>
    </recommendedName>
    <alternativeName>
        <fullName evidence="1">DNA-directed RNA polymerase subunit F</fullName>
    </alternativeName>
</protein>
<keyword evidence="1 2" id="KW-0548">Nucleotidyltransferase</keyword>
<evidence type="ECO:0000313" key="2">
    <source>
        <dbReference type="EMBL" id="RZN71176.1"/>
    </source>
</evidence>
<keyword evidence="1" id="KW-0963">Cytoplasm</keyword>
<dbReference type="Gene3D" id="6.10.140.10">
    <property type="match status" value="1"/>
</dbReference>
<comment type="subcellular location">
    <subcellularLocation>
        <location evidence="1">Cytoplasm</location>
    </subcellularLocation>
</comment>
<evidence type="ECO:0000256" key="1">
    <source>
        <dbReference type="HAMAP-Rule" id="MF_00864"/>
    </source>
</evidence>
<organism evidence="2 3">
    <name type="scientific">Candidatus Methanolliviera hydrocarbonicum</name>
    <dbReference type="NCBI Taxonomy" id="2491085"/>
    <lineage>
        <taxon>Archaea</taxon>
        <taxon>Methanobacteriati</taxon>
        <taxon>Methanobacteriota</taxon>
        <taxon>Candidatus Methanoliparia</taxon>
        <taxon>Candidatus Methanoliparales</taxon>
        <taxon>Candidatus Methanollivieraceae</taxon>
        <taxon>Candidatus Methanolliviera</taxon>
    </lineage>
</organism>
<comment type="similarity">
    <text evidence="1">Belongs to the eukaryotic RPB4 RNA polymerase subunit family.</text>
</comment>
<dbReference type="GO" id="GO:0003899">
    <property type="term" value="F:DNA-directed RNA polymerase activity"/>
    <property type="evidence" value="ECO:0007669"/>
    <property type="project" value="UniProtKB-UniRule"/>
</dbReference>